<accession>A0A502HT79</accession>
<protein>
    <submittedName>
        <fullName evidence="2">Uncharacterized protein</fullName>
    </submittedName>
</protein>
<evidence type="ECO:0000313" key="2">
    <source>
        <dbReference type="EMBL" id="TPG76310.1"/>
    </source>
</evidence>
<reference evidence="2 3" key="1">
    <citation type="journal article" date="2019" name="Environ. Microbiol.">
        <title>Species interactions and distinct microbial communities in high Arctic permafrost affected cryosols are associated with the CH4 and CO2 gas fluxes.</title>
        <authorList>
            <person name="Altshuler I."/>
            <person name="Hamel J."/>
            <person name="Turney S."/>
            <person name="Magnuson E."/>
            <person name="Levesque R."/>
            <person name="Greer C."/>
            <person name="Whyte L.G."/>
        </authorList>
    </citation>
    <scope>NUCLEOTIDE SEQUENCE [LARGE SCALE GENOMIC DNA]</scope>
    <source>
        <strain evidence="2 3">E3</strain>
    </source>
</reference>
<dbReference type="Proteomes" id="UP000317933">
    <property type="component" value="Unassembled WGS sequence"/>
</dbReference>
<proteinExistence type="predicted"/>
<gene>
    <name evidence="2" type="ORF">EAH78_18275</name>
</gene>
<evidence type="ECO:0000256" key="1">
    <source>
        <dbReference type="SAM" id="MobiDB-lite"/>
    </source>
</evidence>
<dbReference type="EMBL" id="RCZE01000008">
    <property type="protein sequence ID" value="TPG76310.1"/>
    <property type="molecule type" value="Genomic_DNA"/>
</dbReference>
<organism evidence="2 3">
    <name type="scientific">Pseudomonas arsenicoxydans</name>
    <dbReference type="NCBI Taxonomy" id="702115"/>
    <lineage>
        <taxon>Bacteria</taxon>
        <taxon>Pseudomonadati</taxon>
        <taxon>Pseudomonadota</taxon>
        <taxon>Gammaproteobacteria</taxon>
        <taxon>Pseudomonadales</taxon>
        <taxon>Pseudomonadaceae</taxon>
        <taxon>Pseudomonas</taxon>
    </lineage>
</organism>
<dbReference type="RefSeq" id="WP_140668749.1">
    <property type="nucleotide sequence ID" value="NZ_RCZE01000008.1"/>
</dbReference>
<feature type="region of interest" description="Disordered" evidence="1">
    <location>
        <begin position="58"/>
        <end position="78"/>
    </location>
</feature>
<name>A0A502HT79_9PSED</name>
<comment type="caution">
    <text evidence="2">The sequence shown here is derived from an EMBL/GenBank/DDBJ whole genome shotgun (WGS) entry which is preliminary data.</text>
</comment>
<dbReference type="AlphaFoldDB" id="A0A502HT79"/>
<evidence type="ECO:0000313" key="3">
    <source>
        <dbReference type="Proteomes" id="UP000317933"/>
    </source>
</evidence>
<sequence>MSKSFDFILTKPLQIAEKGETVECSLICFNEPTGKVAAKVSGLNSIYTAAVMRMVESMKERGERPDPEDAEKKSVAEERESSIAAARLAFYMGNGDGEVLTEKFIALLTAPGFASIDGRIPISSFHVNTMMSAEDIDEMMFDFLSRSGKLSR</sequence>